<proteinExistence type="predicted"/>
<reference evidence="2" key="1">
    <citation type="journal article" date="2015" name="Nature">
        <title>Complex archaea that bridge the gap between prokaryotes and eukaryotes.</title>
        <authorList>
            <person name="Spang A."/>
            <person name="Saw J.H."/>
            <person name="Jorgensen S.L."/>
            <person name="Zaremba-Niedzwiedzka K."/>
            <person name="Martijn J."/>
            <person name="Lind A.E."/>
            <person name="van Eijk R."/>
            <person name="Schleper C."/>
            <person name="Guy L."/>
            <person name="Ettema T.J."/>
        </authorList>
    </citation>
    <scope>NUCLEOTIDE SEQUENCE</scope>
</reference>
<organism evidence="2">
    <name type="scientific">marine sediment metagenome</name>
    <dbReference type="NCBI Taxonomy" id="412755"/>
    <lineage>
        <taxon>unclassified sequences</taxon>
        <taxon>metagenomes</taxon>
        <taxon>ecological metagenomes</taxon>
    </lineage>
</organism>
<name>A0A0F9JR47_9ZZZZ</name>
<dbReference type="EMBL" id="LAZR01017194">
    <property type="protein sequence ID" value="KKM01448.1"/>
    <property type="molecule type" value="Genomic_DNA"/>
</dbReference>
<gene>
    <name evidence="2" type="ORF">LCGC14_1794300</name>
</gene>
<protein>
    <submittedName>
        <fullName evidence="2">Uncharacterized protein</fullName>
    </submittedName>
</protein>
<comment type="caution">
    <text evidence="2">The sequence shown here is derived from an EMBL/GenBank/DDBJ whole genome shotgun (WGS) entry which is preliminary data.</text>
</comment>
<sequence>MSSSIDPVSIPQLNDKEKNDRKQVPKLWNLPKVDKSFQRKLEELKPFQEMYTKLLYKVGKNRYNLIPQFDFTVEVILPTGKFTELSYEIIAGPICHLVMTVCPIQEFEDNLHPILEKVRNSVYNKSIERTVSLIKRQEEAKKLAPPFMLYNLEDHHLEIKREQKITIFDPTTGITVTRSMPAESEPWRLMTHRAKMELIKFNKLAKEFEAREVRNGTFNANADTVQVSSSSDLER</sequence>
<evidence type="ECO:0000256" key="1">
    <source>
        <dbReference type="SAM" id="MobiDB-lite"/>
    </source>
</evidence>
<dbReference type="AlphaFoldDB" id="A0A0F9JR47"/>
<evidence type="ECO:0000313" key="2">
    <source>
        <dbReference type="EMBL" id="KKM01448.1"/>
    </source>
</evidence>
<accession>A0A0F9JR47</accession>
<feature type="region of interest" description="Disordered" evidence="1">
    <location>
        <begin position="1"/>
        <end position="21"/>
    </location>
</feature>